<evidence type="ECO:0000256" key="5">
    <source>
        <dbReference type="ARBA" id="ARBA00023125"/>
    </source>
</evidence>
<dbReference type="Proteomes" id="UP000827986">
    <property type="component" value="Unassembled WGS sequence"/>
</dbReference>
<dbReference type="Pfam" id="PF05699">
    <property type="entry name" value="Dimer_Tnp_hAT"/>
    <property type="match status" value="1"/>
</dbReference>
<dbReference type="EMBL" id="JAHDVG010000474">
    <property type="protein sequence ID" value="KAH1176646.1"/>
    <property type="molecule type" value="Genomic_DNA"/>
</dbReference>
<comment type="caution">
    <text evidence="10">The sequence shown here is derived from an EMBL/GenBank/DDBJ whole genome shotgun (WGS) entry which is preliminary data.</text>
</comment>
<feature type="compositionally biased region" description="Low complexity" evidence="8">
    <location>
        <begin position="414"/>
        <end position="427"/>
    </location>
</feature>
<evidence type="ECO:0000256" key="6">
    <source>
        <dbReference type="ARBA" id="ARBA00023242"/>
    </source>
</evidence>
<accession>A0A9D3XBG5</accession>
<comment type="subcellular location">
    <subcellularLocation>
        <location evidence="1">Nucleus</location>
    </subcellularLocation>
</comment>
<feature type="domain" description="BED-type" evidence="9">
    <location>
        <begin position="357"/>
        <end position="414"/>
    </location>
</feature>
<feature type="region of interest" description="Disordered" evidence="8">
    <location>
        <begin position="408"/>
        <end position="520"/>
    </location>
</feature>
<feature type="compositionally biased region" description="Basic and acidic residues" evidence="8">
    <location>
        <begin position="952"/>
        <end position="964"/>
    </location>
</feature>
<dbReference type="SUPFAM" id="SSF53098">
    <property type="entry name" value="Ribonuclease H-like"/>
    <property type="match status" value="1"/>
</dbReference>
<keyword evidence="5" id="KW-0238">DNA-binding</keyword>
<dbReference type="InterPro" id="IPR012337">
    <property type="entry name" value="RNaseH-like_sf"/>
</dbReference>
<dbReference type="GO" id="GO:0008270">
    <property type="term" value="F:zinc ion binding"/>
    <property type="evidence" value="ECO:0007669"/>
    <property type="project" value="UniProtKB-KW"/>
</dbReference>
<feature type="region of interest" description="Disordered" evidence="8">
    <location>
        <begin position="265"/>
        <end position="320"/>
    </location>
</feature>
<dbReference type="InterPro" id="IPR052865">
    <property type="entry name" value="Zinc_finger_BED"/>
</dbReference>
<sequence length="1121" mass="122020">MLPVKKSKLRKRRTVGGSAMPSPGVCAIGERAAGAFPFAVAADAHLRHLPPGSDHEHVPEIEIKLEFSDEEEEGHEGGTLGFMAACGEGSHERRKVELAPRSVGSQPCVTASWQPPSSVLGVDKALLEGWAAKRPAPPAFSLPVRTRRRKTTSEVWQFFSPDASDPCRAICTLCQASVGRGKLRGHCNTTALKRHLEGKHPLEWGRRKRAGRRAQEEEEEENEEEEQVAKEFPLQDTVFGISHALCSPAQVPQGGPRFLYVISDSSEEEEEEEGRGRAGTPVTDSSPESSEEGSSESSKMLPQGRGRGRKGRVYTGHPKPDLATPYLEMLVGQGFPKSGQLSLPNHPLVPPGTKRRKSTSAVWQFFYIDCSNVCRAVCTLCQASVSRGKLGSHFGTSALMRHLEGKHPLEWGRGRAPGAPATPPSSTRSERLSLGPAEEEEPVEDPSLTSPATLDPLRSPCASPGGAPAPVCASWQSEAPPEGKVPKALPAPAAPLPPSKNQAGLAERGGDVPGKYTPNHPQAQAWNRSIAELLCGMALPCSFVSAKPFHRFMAQADPRYHVPSPAFFSRKAVPQLCQAVGMGLALELQQASLSRVHLSAHVWAQGPAGEYLALAAHWLAPRSDSGQWQPRSQRRQAVLCVQALQEEQALGGVQQVLAEQLQLWLAQNSLRPGFLVSGGSPGVERATKDGGHTHIPCFAHCLSQLVLGFLRLHRSIEGTLGVARAICAHFARSPEARRGLAELQRQHGLAPRRLKQEATASWDSTYYMLERLLALQPAVQEYVGKRWMGEAGLALSATQWMLMRSLVELLQPFEMAVREASAADASLSQVLPQVRYLHIFLQQIRLRFESQAGEGAGSAVRLAESLALQLSTEPRLSEMFHRQEYVLATLLDPRFKGRMDAILPLGSDLDHWKQLLVRKVKELLASPTGCPSSPWNAQPGKAFCVDAAPQPREAETESHWDRGPSGKSSTVPPLIQKEKTLTEHLESVGLLASEGRGASLPTESHSACVMVERYLRDNQTIGAREDPLGYWEKRHWLWPALAKLAMLYLSCPPSGAFSERIFTAPDSPFSERRPPQGESTERLVFLRANLGAFPDYPPPPLICSENDSAGSSSGEEGTRPA</sequence>
<reference evidence="10" key="1">
    <citation type="submission" date="2021-09" db="EMBL/GenBank/DDBJ databases">
        <title>The genome of Mauremys mutica provides insights into the evolution of semi-aquatic lifestyle.</title>
        <authorList>
            <person name="Gong S."/>
            <person name="Gao Y."/>
        </authorList>
    </citation>
    <scope>NUCLEOTIDE SEQUENCE</scope>
    <source>
        <strain evidence="10">MM-2020</strain>
        <tissue evidence="10">Muscle</tissue>
    </source>
</reference>
<evidence type="ECO:0000256" key="8">
    <source>
        <dbReference type="SAM" id="MobiDB-lite"/>
    </source>
</evidence>
<keyword evidence="4" id="KW-0862">Zinc</keyword>
<evidence type="ECO:0000256" key="1">
    <source>
        <dbReference type="ARBA" id="ARBA00004123"/>
    </source>
</evidence>
<dbReference type="Pfam" id="PF02892">
    <property type="entry name" value="zf-BED"/>
    <property type="match status" value="2"/>
</dbReference>
<dbReference type="SMART" id="SM00614">
    <property type="entry name" value="ZnF_BED"/>
    <property type="match status" value="2"/>
</dbReference>
<dbReference type="SUPFAM" id="SSF57667">
    <property type="entry name" value="beta-beta-alpha zinc fingers"/>
    <property type="match status" value="2"/>
</dbReference>
<dbReference type="GO" id="GO:0006357">
    <property type="term" value="P:regulation of transcription by RNA polymerase II"/>
    <property type="evidence" value="ECO:0007669"/>
    <property type="project" value="TreeGrafter"/>
</dbReference>
<evidence type="ECO:0000256" key="2">
    <source>
        <dbReference type="ARBA" id="ARBA00022723"/>
    </source>
</evidence>
<dbReference type="PROSITE" id="PS50808">
    <property type="entry name" value="ZF_BED"/>
    <property type="match status" value="2"/>
</dbReference>
<dbReference type="GO" id="GO:0005634">
    <property type="term" value="C:nucleus"/>
    <property type="evidence" value="ECO:0007669"/>
    <property type="project" value="UniProtKB-SubCell"/>
</dbReference>
<dbReference type="OrthoDB" id="1607513at2759"/>
<feature type="compositionally biased region" description="Polar residues" evidence="8">
    <location>
        <begin position="1105"/>
        <end position="1115"/>
    </location>
</feature>
<evidence type="ECO:0000313" key="11">
    <source>
        <dbReference type="Proteomes" id="UP000827986"/>
    </source>
</evidence>
<evidence type="ECO:0000256" key="4">
    <source>
        <dbReference type="ARBA" id="ARBA00022833"/>
    </source>
</evidence>
<keyword evidence="6" id="KW-0539">Nucleus</keyword>
<name>A0A9D3XBG5_9SAUR</name>
<protein>
    <recommendedName>
        <fullName evidence="9">BED-type domain-containing protein</fullName>
    </recommendedName>
</protein>
<feature type="domain" description="BED-type" evidence="9">
    <location>
        <begin position="150"/>
        <end position="207"/>
    </location>
</feature>
<gene>
    <name evidence="10" type="ORF">KIL84_010348</name>
</gene>
<dbReference type="InterPro" id="IPR008906">
    <property type="entry name" value="HATC_C_dom"/>
</dbReference>
<dbReference type="GO" id="GO:0003677">
    <property type="term" value="F:DNA binding"/>
    <property type="evidence" value="ECO:0007669"/>
    <property type="project" value="UniProtKB-KW"/>
</dbReference>
<evidence type="ECO:0000256" key="7">
    <source>
        <dbReference type="PROSITE-ProRule" id="PRU00027"/>
    </source>
</evidence>
<feature type="compositionally biased region" description="Low complexity" evidence="8">
    <location>
        <begin position="459"/>
        <end position="474"/>
    </location>
</feature>
<keyword evidence="2" id="KW-0479">Metal-binding</keyword>
<proteinExistence type="predicted"/>
<dbReference type="PANTHER" id="PTHR47241">
    <property type="entry name" value="FINGER PROTEIN, PUTATIVE-RELATED"/>
    <property type="match status" value="1"/>
</dbReference>
<keyword evidence="11" id="KW-1185">Reference proteome</keyword>
<dbReference type="InterPro" id="IPR003656">
    <property type="entry name" value="Znf_BED"/>
</dbReference>
<feature type="region of interest" description="Disordered" evidence="8">
    <location>
        <begin position="1097"/>
        <end position="1121"/>
    </location>
</feature>
<dbReference type="AlphaFoldDB" id="A0A9D3XBG5"/>
<feature type="region of interest" description="Disordered" evidence="8">
    <location>
        <begin position="949"/>
        <end position="973"/>
    </location>
</feature>
<dbReference type="PANTHER" id="PTHR47241:SF1">
    <property type="entry name" value="BED-TYPE DOMAIN-CONTAINING PROTEIN"/>
    <property type="match status" value="1"/>
</dbReference>
<organism evidence="10 11">
    <name type="scientific">Mauremys mutica</name>
    <name type="common">yellowpond turtle</name>
    <dbReference type="NCBI Taxonomy" id="74926"/>
    <lineage>
        <taxon>Eukaryota</taxon>
        <taxon>Metazoa</taxon>
        <taxon>Chordata</taxon>
        <taxon>Craniata</taxon>
        <taxon>Vertebrata</taxon>
        <taxon>Euteleostomi</taxon>
        <taxon>Archelosauria</taxon>
        <taxon>Testudinata</taxon>
        <taxon>Testudines</taxon>
        <taxon>Cryptodira</taxon>
        <taxon>Durocryptodira</taxon>
        <taxon>Testudinoidea</taxon>
        <taxon>Geoemydidae</taxon>
        <taxon>Geoemydinae</taxon>
        <taxon>Mauremys</taxon>
    </lineage>
</organism>
<evidence type="ECO:0000259" key="9">
    <source>
        <dbReference type="PROSITE" id="PS50808"/>
    </source>
</evidence>
<dbReference type="InterPro" id="IPR036236">
    <property type="entry name" value="Znf_C2H2_sf"/>
</dbReference>
<feature type="compositionally biased region" description="Acidic residues" evidence="8">
    <location>
        <begin position="216"/>
        <end position="226"/>
    </location>
</feature>
<evidence type="ECO:0000313" key="10">
    <source>
        <dbReference type="EMBL" id="KAH1176646.1"/>
    </source>
</evidence>
<keyword evidence="3 7" id="KW-0863">Zinc-finger</keyword>
<evidence type="ECO:0000256" key="3">
    <source>
        <dbReference type="ARBA" id="ARBA00022771"/>
    </source>
</evidence>
<dbReference type="GO" id="GO:0046983">
    <property type="term" value="F:protein dimerization activity"/>
    <property type="evidence" value="ECO:0007669"/>
    <property type="project" value="InterPro"/>
</dbReference>
<feature type="region of interest" description="Disordered" evidence="8">
    <location>
        <begin position="207"/>
        <end position="230"/>
    </location>
</feature>